<evidence type="ECO:0000313" key="2">
    <source>
        <dbReference type="Proteomes" id="UP000002964"/>
    </source>
</evidence>
<reference evidence="1 2" key="2">
    <citation type="submission" date="2011-11" db="EMBL/GenBank/DDBJ databases">
        <authorList>
            <consortium name="US DOE Joint Genome Institute"/>
            <person name="Lucas S."/>
            <person name="Han J."/>
            <person name="Lapidus A."/>
            <person name="Cheng J.-F."/>
            <person name="Goodwin L."/>
            <person name="Pitluck S."/>
            <person name="Peters L."/>
            <person name="Ovchinnikova G."/>
            <person name="Zhang X."/>
            <person name="Detter J.C."/>
            <person name="Han C."/>
            <person name="Tapia R."/>
            <person name="Land M."/>
            <person name="Hauser L."/>
            <person name="Kyrpides N."/>
            <person name="Ivanova N."/>
            <person name="Pagani I."/>
            <person name="Vogl K."/>
            <person name="Liu Z."/>
            <person name="Overmann J."/>
            <person name="Frigaard N.-U."/>
            <person name="Bryant D."/>
            <person name="Woyke T."/>
        </authorList>
    </citation>
    <scope>NUCLEOTIDE SEQUENCE [LARGE SCALE GENOMIC DNA]</scope>
    <source>
        <strain evidence="1 2">970</strain>
    </source>
</reference>
<dbReference type="EMBL" id="JH603169">
    <property type="protein sequence ID" value="EIC21603.1"/>
    <property type="molecule type" value="Genomic_DNA"/>
</dbReference>
<dbReference type="HOGENOM" id="CLU_2496910_0_0_6"/>
<proteinExistence type="predicted"/>
<dbReference type="RefSeq" id="WP_009148188.1">
    <property type="nucleotide sequence ID" value="NZ_CP121471.1"/>
</dbReference>
<reference evidence="2" key="1">
    <citation type="submission" date="2011-06" db="EMBL/GenBank/DDBJ databases">
        <authorList>
            <consortium name="US DOE Joint Genome Institute (JGI-PGF)"/>
            <person name="Lucas S."/>
            <person name="Han J."/>
            <person name="Lapidus A."/>
            <person name="Cheng J.-F."/>
            <person name="Goodwin L."/>
            <person name="Pitluck S."/>
            <person name="Peters L."/>
            <person name="Land M.L."/>
            <person name="Hauser L."/>
            <person name="Vogl K."/>
            <person name="Liu Z."/>
            <person name="Overmann J."/>
            <person name="Frigaard N.-U."/>
            <person name="Bryant D.A."/>
            <person name="Woyke T.J."/>
        </authorList>
    </citation>
    <scope>NUCLEOTIDE SEQUENCE [LARGE SCALE GENOMIC DNA]</scope>
    <source>
        <strain evidence="2">970</strain>
    </source>
</reference>
<organism evidence="1 2">
    <name type="scientific">Thiorhodovibrio frisius</name>
    <dbReference type="NCBI Taxonomy" id="631362"/>
    <lineage>
        <taxon>Bacteria</taxon>
        <taxon>Pseudomonadati</taxon>
        <taxon>Pseudomonadota</taxon>
        <taxon>Gammaproteobacteria</taxon>
        <taxon>Chromatiales</taxon>
        <taxon>Chromatiaceae</taxon>
        <taxon>Thiorhodovibrio</taxon>
    </lineage>
</organism>
<dbReference type="AlphaFoldDB" id="H8Z2E8"/>
<name>H8Z2E8_9GAMM</name>
<gene>
    <name evidence="1" type="ORF">Thi970DRAFT_01819</name>
</gene>
<protein>
    <submittedName>
        <fullName evidence="1">Uncharacterized protein</fullName>
    </submittedName>
</protein>
<accession>H8Z2E8</accession>
<dbReference type="STRING" id="631362.Thi970DRAFT_01819"/>
<keyword evidence="2" id="KW-1185">Reference proteome</keyword>
<dbReference type="Proteomes" id="UP000002964">
    <property type="component" value="Unassembled WGS sequence"/>
</dbReference>
<evidence type="ECO:0000313" key="1">
    <source>
        <dbReference type="EMBL" id="EIC21603.1"/>
    </source>
</evidence>
<sequence>MKAIISTESWDSLQPQSLAIARQVDAGKTLPEADYHLSFADSAQLFRVLAVPHFRNFRKSLYQGPGFEVTICSGTGIAMHSCAPVT</sequence>
<dbReference type="OrthoDB" id="5771171at2"/>